<feature type="region of interest" description="Disordered" evidence="1">
    <location>
        <begin position="142"/>
        <end position="174"/>
    </location>
</feature>
<dbReference type="HOGENOM" id="CLU_1023064_0_0_1"/>
<dbReference type="Proteomes" id="UP000011777">
    <property type="component" value="Unassembled WGS sequence"/>
</dbReference>
<feature type="region of interest" description="Disordered" evidence="1">
    <location>
        <begin position="57"/>
        <end position="81"/>
    </location>
</feature>
<gene>
    <name evidence="2" type="ORF">G210_5028</name>
</gene>
<feature type="compositionally biased region" description="Basic and acidic residues" evidence="1">
    <location>
        <begin position="10"/>
        <end position="26"/>
    </location>
</feature>
<organism evidence="2 3">
    <name type="scientific">Candida maltosa (strain Xu316)</name>
    <name type="common">Yeast</name>
    <dbReference type="NCBI Taxonomy" id="1245528"/>
    <lineage>
        <taxon>Eukaryota</taxon>
        <taxon>Fungi</taxon>
        <taxon>Dikarya</taxon>
        <taxon>Ascomycota</taxon>
        <taxon>Saccharomycotina</taxon>
        <taxon>Pichiomycetes</taxon>
        <taxon>Debaryomycetaceae</taxon>
        <taxon>Candida/Lodderomyces clade</taxon>
        <taxon>Candida</taxon>
    </lineage>
</organism>
<keyword evidence="3" id="KW-1185">Reference proteome</keyword>
<dbReference type="AlphaFoldDB" id="M3K3X2"/>
<comment type="caution">
    <text evidence="2">The sequence shown here is derived from an EMBL/GenBank/DDBJ whole genome shotgun (WGS) entry which is preliminary data.</text>
</comment>
<sequence length="272" mass="30794">MTVNGPMSRHSMEPEDRGRTKSKENQLILENRKRAVSEHLAHTGINQNHQVKAKIVRSNSAQRSSSTKSIPYFPQNKKQIPYAPPQLDFKALHYTSATSNKPPPPPPDSISPLTVLQDKYDTVRPNTSSGLRTNVYEKIKHIESEGESEESSEEEEDEEPEVENSTDEEDTMGYEDDNFEEDVNEIQDLLSKFNTKVANNSSEKPDTTANRSMKKILNLKDLYNETPTTSAGDYAWKIQNEMIIADYTNIRRFSSQSGGVLGFINRLHTKST</sequence>
<feature type="compositionally biased region" description="Acidic residues" evidence="1">
    <location>
        <begin position="145"/>
        <end position="174"/>
    </location>
</feature>
<accession>M3K3X2</accession>
<evidence type="ECO:0000313" key="2">
    <source>
        <dbReference type="EMBL" id="EMG49980.1"/>
    </source>
</evidence>
<evidence type="ECO:0000256" key="1">
    <source>
        <dbReference type="SAM" id="MobiDB-lite"/>
    </source>
</evidence>
<dbReference type="OrthoDB" id="4096810at2759"/>
<proteinExistence type="predicted"/>
<dbReference type="EMBL" id="AOGT01000424">
    <property type="protein sequence ID" value="EMG49980.1"/>
    <property type="molecule type" value="Genomic_DNA"/>
</dbReference>
<evidence type="ECO:0000313" key="3">
    <source>
        <dbReference type="Proteomes" id="UP000011777"/>
    </source>
</evidence>
<feature type="compositionally biased region" description="Polar residues" evidence="1">
    <location>
        <begin position="57"/>
        <end position="69"/>
    </location>
</feature>
<protein>
    <submittedName>
        <fullName evidence="2">Uncharacterized protein</fullName>
    </submittedName>
</protein>
<feature type="region of interest" description="Disordered" evidence="1">
    <location>
        <begin position="1"/>
        <end position="26"/>
    </location>
</feature>
<name>M3K3X2_CANMX</name>
<reference evidence="2 3" key="1">
    <citation type="submission" date="2013-02" db="EMBL/GenBank/DDBJ databases">
        <title>Genome sequence of Candida maltosa Xu316, a potential industrial strain for xylitol and ethanol production.</title>
        <authorList>
            <person name="Yu J."/>
            <person name="Wang Q."/>
            <person name="Geng X."/>
            <person name="Bao W."/>
            <person name="He P."/>
            <person name="Cai J."/>
        </authorList>
    </citation>
    <scope>NUCLEOTIDE SEQUENCE [LARGE SCALE GENOMIC DNA]</scope>
    <source>
        <strain evidence="3">Xu316</strain>
    </source>
</reference>